<name>A0AAE1KPE6_PETCI</name>
<dbReference type="Proteomes" id="UP001286313">
    <property type="component" value="Unassembled WGS sequence"/>
</dbReference>
<keyword evidence="3" id="KW-1185">Reference proteome</keyword>
<protein>
    <submittedName>
        <fullName evidence="2">Uncharacterized protein</fullName>
    </submittedName>
</protein>
<dbReference type="AlphaFoldDB" id="A0AAE1KPE6"/>
<evidence type="ECO:0000313" key="3">
    <source>
        <dbReference type="Proteomes" id="UP001286313"/>
    </source>
</evidence>
<feature type="compositionally biased region" description="Basic and acidic residues" evidence="1">
    <location>
        <begin position="106"/>
        <end position="119"/>
    </location>
</feature>
<comment type="caution">
    <text evidence="2">The sequence shown here is derived from an EMBL/GenBank/DDBJ whole genome shotgun (WGS) entry which is preliminary data.</text>
</comment>
<proteinExistence type="predicted"/>
<gene>
    <name evidence="2" type="ORF">Pcinc_015759</name>
</gene>
<sequence>MQEQSQQYRVSGWWGGDAVVRRRVTESLGMTKLLPEIELDGSGSGESDTIKRRAEKNGINSVMGWQNINKDGRESHTSLWRPALPAVHPGPWHPAFHAPAQLSTRSDGDWASREKGMYG</sequence>
<evidence type="ECO:0000313" key="2">
    <source>
        <dbReference type="EMBL" id="KAK3879699.1"/>
    </source>
</evidence>
<feature type="region of interest" description="Disordered" evidence="1">
    <location>
        <begin position="91"/>
        <end position="119"/>
    </location>
</feature>
<accession>A0AAE1KPE6</accession>
<reference evidence="2" key="1">
    <citation type="submission" date="2023-10" db="EMBL/GenBank/DDBJ databases">
        <title>Genome assemblies of two species of porcelain crab, Petrolisthes cinctipes and Petrolisthes manimaculis (Anomura: Porcellanidae).</title>
        <authorList>
            <person name="Angst P."/>
        </authorList>
    </citation>
    <scope>NUCLEOTIDE SEQUENCE</scope>
    <source>
        <strain evidence="2">PB745_01</strain>
        <tissue evidence="2">Gill</tissue>
    </source>
</reference>
<dbReference type="EMBL" id="JAWQEG010001408">
    <property type="protein sequence ID" value="KAK3879699.1"/>
    <property type="molecule type" value="Genomic_DNA"/>
</dbReference>
<evidence type="ECO:0000256" key="1">
    <source>
        <dbReference type="SAM" id="MobiDB-lite"/>
    </source>
</evidence>
<organism evidence="2 3">
    <name type="scientific">Petrolisthes cinctipes</name>
    <name type="common">Flat porcelain crab</name>
    <dbReference type="NCBI Taxonomy" id="88211"/>
    <lineage>
        <taxon>Eukaryota</taxon>
        <taxon>Metazoa</taxon>
        <taxon>Ecdysozoa</taxon>
        <taxon>Arthropoda</taxon>
        <taxon>Crustacea</taxon>
        <taxon>Multicrustacea</taxon>
        <taxon>Malacostraca</taxon>
        <taxon>Eumalacostraca</taxon>
        <taxon>Eucarida</taxon>
        <taxon>Decapoda</taxon>
        <taxon>Pleocyemata</taxon>
        <taxon>Anomura</taxon>
        <taxon>Galatheoidea</taxon>
        <taxon>Porcellanidae</taxon>
        <taxon>Petrolisthes</taxon>
    </lineage>
</organism>